<name>G5IB76_9FIRM</name>
<sequence>MTSGISYKSLAQKYGDFGFPVAEFTIKGKTFSKNKEGFLIENLEIELVCGFEASVAEFYIYHCFDQAAGQFLADKLSNYVELGAEIFISIGYLRELTEVFRGAVVGMEYGYENGDLPFVKVTAMDIKGVMMANCYSMQLKSRSYGEAVREILSKPAYTKLASDLKVSDTPDKKQKDDKASSYTVEMTAESDYEFVVKAAKRFHYEFYVERGTVYFRKAKSRTEILTELGIGQGLVSFHIGYSLTGLVETVEARSVDVGTGKMMSASGKRDGKLSPGNQAVKLLKKSRMVYLDASAVSQEQLNARSEYLLETMGYRFGELQCECVGIPDLMPGRFIRVTGLGEVVSNRFYITKVVHRFGEQGYGTTLTGSIDRLEESLPGGF</sequence>
<proteinExistence type="predicted"/>
<organism evidence="1 2">
    <name type="scientific">Hungatella hathewayi WAL-18680</name>
    <dbReference type="NCBI Taxonomy" id="742737"/>
    <lineage>
        <taxon>Bacteria</taxon>
        <taxon>Bacillati</taxon>
        <taxon>Bacillota</taxon>
        <taxon>Clostridia</taxon>
        <taxon>Lachnospirales</taxon>
        <taxon>Lachnospiraceae</taxon>
        <taxon>Hungatella</taxon>
    </lineage>
</organism>
<dbReference type="RefSeq" id="WP_006778784.1">
    <property type="nucleotide sequence ID" value="NZ_CP040506.1"/>
</dbReference>
<evidence type="ECO:0008006" key="3">
    <source>
        <dbReference type="Google" id="ProtNLM"/>
    </source>
</evidence>
<reference evidence="1 2" key="1">
    <citation type="submission" date="2011-08" db="EMBL/GenBank/DDBJ databases">
        <title>The Genome Sequence of Clostridium hathewayi WAL-18680.</title>
        <authorList>
            <consortium name="The Broad Institute Genome Sequencing Platform"/>
            <person name="Earl A."/>
            <person name="Ward D."/>
            <person name="Feldgarden M."/>
            <person name="Gevers D."/>
            <person name="Finegold S.M."/>
            <person name="Summanen P.H."/>
            <person name="Molitoris D.R."/>
            <person name="Song M."/>
            <person name="Daigneault M."/>
            <person name="Allen-Vercoe E."/>
            <person name="Young S.K."/>
            <person name="Zeng Q."/>
            <person name="Gargeya S."/>
            <person name="Fitzgerald M."/>
            <person name="Haas B."/>
            <person name="Abouelleil A."/>
            <person name="Alvarado L."/>
            <person name="Arachchi H.M."/>
            <person name="Berlin A."/>
            <person name="Brown A."/>
            <person name="Chapman S.B."/>
            <person name="Chen Z."/>
            <person name="Dunbar C."/>
            <person name="Freedman E."/>
            <person name="Gearin G."/>
            <person name="Gellesch M."/>
            <person name="Goldberg J."/>
            <person name="Griggs A."/>
            <person name="Gujja S."/>
            <person name="Heiman D."/>
            <person name="Howarth C."/>
            <person name="Larson L."/>
            <person name="Lui A."/>
            <person name="MacDonald P.J.P."/>
            <person name="Montmayeur A."/>
            <person name="Murphy C."/>
            <person name="Neiman D."/>
            <person name="Pearson M."/>
            <person name="Priest M."/>
            <person name="Roberts A."/>
            <person name="Saif S."/>
            <person name="Shea T."/>
            <person name="Shenoy N."/>
            <person name="Sisk P."/>
            <person name="Stolte C."/>
            <person name="Sykes S."/>
            <person name="Wortman J."/>
            <person name="Nusbaum C."/>
            <person name="Birren B."/>
        </authorList>
    </citation>
    <scope>NUCLEOTIDE SEQUENCE [LARGE SCALE GENOMIC DNA]</scope>
    <source>
        <strain evidence="1 2">WAL-18680</strain>
    </source>
</reference>
<gene>
    <name evidence="1" type="ORF">HMPREF9473_00798</name>
</gene>
<dbReference type="Proteomes" id="UP000005384">
    <property type="component" value="Unassembled WGS sequence"/>
</dbReference>
<dbReference type="OrthoDB" id="2641038at2"/>
<dbReference type="AlphaFoldDB" id="G5IB76"/>
<dbReference type="SUPFAM" id="SSF69279">
    <property type="entry name" value="Phage tail proteins"/>
    <property type="match status" value="1"/>
</dbReference>
<dbReference type="PATRIC" id="fig|742737.3.peg.793"/>
<accession>G5IB76</accession>
<evidence type="ECO:0000313" key="2">
    <source>
        <dbReference type="Proteomes" id="UP000005384"/>
    </source>
</evidence>
<protein>
    <recommendedName>
        <fullName evidence="3">Phage protein D</fullName>
    </recommendedName>
</protein>
<evidence type="ECO:0000313" key="1">
    <source>
        <dbReference type="EMBL" id="EHI61183.1"/>
    </source>
</evidence>
<comment type="caution">
    <text evidence="1">The sequence shown here is derived from an EMBL/GenBank/DDBJ whole genome shotgun (WGS) entry which is preliminary data.</text>
</comment>
<keyword evidence="2" id="KW-1185">Reference proteome</keyword>
<dbReference type="HOGENOM" id="CLU_061954_1_1_9"/>
<dbReference type="EMBL" id="ADLN01000006">
    <property type="protein sequence ID" value="EHI61183.1"/>
    <property type="molecule type" value="Genomic_DNA"/>
</dbReference>